<dbReference type="EMBL" id="JAPHNI010000124">
    <property type="protein sequence ID" value="KAJ8115750.1"/>
    <property type="molecule type" value="Genomic_DNA"/>
</dbReference>
<organism evidence="1 2">
    <name type="scientific">Boeremia exigua</name>
    <dbReference type="NCBI Taxonomy" id="749465"/>
    <lineage>
        <taxon>Eukaryota</taxon>
        <taxon>Fungi</taxon>
        <taxon>Dikarya</taxon>
        <taxon>Ascomycota</taxon>
        <taxon>Pezizomycotina</taxon>
        <taxon>Dothideomycetes</taxon>
        <taxon>Pleosporomycetidae</taxon>
        <taxon>Pleosporales</taxon>
        <taxon>Pleosporineae</taxon>
        <taxon>Didymellaceae</taxon>
        <taxon>Boeremia</taxon>
    </lineage>
</organism>
<accession>A0ACC2IKQ7</accession>
<name>A0ACC2IKQ7_9PLEO</name>
<evidence type="ECO:0000313" key="1">
    <source>
        <dbReference type="EMBL" id="KAJ8115750.1"/>
    </source>
</evidence>
<evidence type="ECO:0000313" key="2">
    <source>
        <dbReference type="Proteomes" id="UP001153331"/>
    </source>
</evidence>
<reference evidence="1" key="1">
    <citation type="submission" date="2022-11" db="EMBL/GenBank/DDBJ databases">
        <title>Genome Sequence of Boeremia exigua.</title>
        <authorList>
            <person name="Buettner E."/>
        </authorList>
    </citation>
    <scope>NUCLEOTIDE SEQUENCE</scope>
    <source>
        <strain evidence="1">CU02</strain>
    </source>
</reference>
<proteinExistence type="predicted"/>
<gene>
    <name evidence="1" type="ORF">OPT61_g2683</name>
</gene>
<protein>
    <submittedName>
        <fullName evidence="1">Uncharacterized protein</fullName>
    </submittedName>
</protein>
<sequence length="273" mass="28857">MVITRTENSLQPTLVLKQAPQRHAIAPIAHVKRKVSYNSQDETRAEFIGWVSGDPSNQAKFCNAGFTWTASGSFATCCSLGASCAQFVACESTSVLLDSGGSKLTCLDGGACAVTTVFENPSSATPQSLIDCWSGQVTDSILYRHIQGAETTTQTATSNLSVKPPDQTSMVNSVAGARKGSNKGVIAGVVVAAIVGLALVGIAVFCLRKRKAARAIAGNTEITEGYNNFEEEKQVVAGAHEWRTEADSTQVSAPIYEMSALPARRQLHEIQGS</sequence>
<dbReference type="Proteomes" id="UP001153331">
    <property type="component" value="Unassembled WGS sequence"/>
</dbReference>
<keyword evidence="2" id="KW-1185">Reference proteome</keyword>
<comment type="caution">
    <text evidence="1">The sequence shown here is derived from an EMBL/GenBank/DDBJ whole genome shotgun (WGS) entry which is preliminary data.</text>
</comment>